<protein>
    <submittedName>
        <fullName evidence="1">Uncharacterized protein</fullName>
    </submittedName>
</protein>
<dbReference type="Proteomes" id="UP001445335">
    <property type="component" value="Unassembled WGS sequence"/>
</dbReference>
<dbReference type="AlphaFoldDB" id="A0AAW1QK75"/>
<organism evidence="1 2">
    <name type="scientific">Elliptochloris bilobata</name>
    <dbReference type="NCBI Taxonomy" id="381761"/>
    <lineage>
        <taxon>Eukaryota</taxon>
        <taxon>Viridiplantae</taxon>
        <taxon>Chlorophyta</taxon>
        <taxon>core chlorophytes</taxon>
        <taxon>Trebouxiophyceae</taxon>
        <taxon>Trebouxiophyceae incertae sedis</taxon>
        <taxon>Elliptochloris clade</taxon>
        <taxon>Elliptochloris</taxon>
    </lineage>
</organism>
<reference evidence="1 2" key="1">
    <citation type="journal article" date="2024" name="Nat. Commun.">
        <title>Phylogenomics reveals the evolutionary origins of lichenization in chlorophyte algae.</title>
        <authorList>
            <person name="Puginier C."/>
            <person name="Libourel C."/>
            <person name="Otte J."/>
            <person name="Skaloud P."/>
            <person name="Haon M."/>
            <person name="Grisel S."/>
            <person name="Petersen M."/>
            <person name="Berrin J.G."/>
            <person name="Delaux P.M."/>
            <person name="Dal Grande F."/>
            <person name="Keller J."/>
        </authorList>
    </citation>
    <scope>NUCLEOTIDE SEQUENCE [LARGE SCALE GENOMIC DNA]</scope>
    <source>
        <strain evidence="1 2">SAG 245.80</strain>
    </source>
</reference>
<accession>A0AAW1QK75</accession>
<dbReference type="EMBL" id="JALJOU010000097">
    <property type="protein sequence ID" value="KAK9821747.1"/>
    <property type="molecule type" value="Genomic_DNA"/>
</dbReference>
<comment type="caution">
    <text evidence="1">The sequence shown here is derived from an EMBL/GenBank/DDBJ whole genome shotgun (WGS) entry which is preliminary data.</text>
</comment>
<keyword evidence="2" id="KW-1185">Reference proteome</keyword>
<name>A0AAW1QK75_9CHLO</name>
<sequence length="80" mass="8672">MSAALLHCFHKDQLHTFLDALCKLCAQVQHAPHTGLTHSSTMAGQAVRRLRVVGIQVQPGKLANGVASRLSRSVEDMARV</sequence>
<gene>
    <name evidence="1" type="ORF">WJX81_001940</name>
</gene>
<proteinExistence type="predicted"/>
<evidence type="ECO:0000313" key="2">
    <source>
        <dbReference type="Proteomes" id="UP001445335"/>
    </source>
</evidence>
<evidence type="ECO:0000313" key="1">
    <source>
        <dbReference type="EMBL" id="KAK9821747.1"/>
    </source>
</evidence>